<feature type="region of interest" description="Disordered" evidence="1">
    <location>
        <begin position="629"/>
        <end position="655"/>
    </location>
</feature>
<keyword evidence="3" id="KW-1185">Reference proteome</keyword>
<evidence type="ECO:0000256" key="1">
    <source>
        <dbReference type="SAM" id="MobiDB-lite"/>
    </source>
</evidence>
<dbReference type="AlphaFoldDB" id="A0A9P7DCX3"/>
<comment type="caution">
    <text evidence="2">The sequence shown here is derived from an EMBL/GenBank/DDBJ whole genome shotgun (WGS) entry which is preliminary data.</text>
</comment>
<accession>A0A9P7DCX3</accession>
<dbReference type="RefSeq" id="XP_041155522.1">
    <property type="nucleotide sequence ID" value="XM_041303951.1"/>
</dbReference>
<protein>
    <submittedName>
        <fullName evidence="2">Uncharacterized protein</fullName>
    </submittedName>
</protein>
<feature type="compositionally biased region" description="Pro residues" evidence="1">
    <location>
        <begin position="9"/>
        <end position="23"/>
    </location>
</feature>
<proteinExistence type="predicted"/>
<dbReference type="Proteomes" id="UP000719766">
    <property type="component" value="Unassembled WGS sequence"/>
</dbReference>
<dbReference type="OrthoDB" id="2646484at2759"/>
<reference evidence="2" key="1">
    <citation type="journal article" date="2020" name="New Phytol.">
        <title>Comparative genomics reveals dynamic genome evolution in host specialist ectomycorrhizal fungi.</title>
        <authorList>
            <person name="Lofgren L.A."/>
            <person name="Nguyen N.H."/>
            <person name="Vilgalys R."/>
            <person name="Ruytinx J."/>
            <person name="Liao H.L."/>
            <person name="Branco S."/>
            <person name="Kuo A."/>
            <person name="LaButti K."/>
            <person name="Lipzen A."/>
            <person name="Andreopoulos W."/>
            <person name="Pangilinan J."/>
            <person name="Riley R."/>
            <person name="Hundley H."/>
            <person name="Na H."/>
            <person name="Barry K."/>
            <person name="Grigoriev I.V."/>
            <person name="Stajich J.E."/>
            <person name="Kennedy P.G."/>
        </authorList>
    </citation>
    <scope>NUCLEOTIDE SEQUENCE</scope>
    <source>
        <strain evidence="2">S12</strain>
    </source>
</reference>
<evidence type="ECO:0000313" key="3">
    <source>
        <dbReference type="Proteomes" id="UP000719766"/>
    </source>
</evidence>
<evidence type="ECO:0000313" key="2">
    <source>
        <dbReference type="EMBL" id="KAG1788249.1"/>
    </source>
</evidence>
<dbReference type="GeneID" id="64597715"/>
<sequence>MSSGTPSRIPRPPARPSPLPSPPSFEIAAVLAQAGPFDDLKSLVPSVSFTGNSEGHESDWEDVPPFPKDHQPPIFIIQGHRAQVPFAVRPGVIALGDIHPDERTARIVLSAPTIPRMNLVMKEQLFMNTWVDRLTPERPPRHVPWTSDNLVPRRDWISEGSIFPAETIKLQNGKIRQARMDQQSPNGSSKEMFPHSTPCIPSIRSHRETAVISKECSGHQVGCNRWSVHVPMTAIKQNTVSSGPGPITPIRGRMGTRAHFSASPVLESCSDKTIKQLASTCRKSSRTLPQLGSIDSLAIRRGKKVSGLQLKEMDDLDYPDIPTAFRGSPTVWSPKFDPGVPSPYGKKFTDHSSMLSSLRSQYAALNTSEIPISVMHNNKECQDTFVDSDTDSVSLMSSSSRDDEWAFENDLDLDLQSALDNVSRCPTPSFTPKIVPDMARESLNITPDRCSARSSLTRSFSPPCLQSVVPVVKVSLAPLTDPPCVPLPPPPVLITPSTPPRVRGILKKVKSVRFEDVRCSQDVGLFVVPVPESTVAKRPSPLRNSFMSPIDSATSADAKEPVDIEPATGPLQVVPLPKAIQEPVIKKKSHTMKSKLVPKGTILSSYRTSEVPILKFVDTNACQQVPPVPELNGSATSTPGRHNRVASGDKENAQTAYARARKRWSTMNENDLRMGVEGVAPKSRLTTPLRNIFKFK</sequence>
<feature type="region of interest" description="Disordered" evidence="1">
    <location>
        <begin position="1"/>
        <end position="24"/>
    </location>
</feature>
<organism evidence="2 3">
    <name type="scientific">Suillus plorans</name>
    <dbReference type="NCBI Taxonomy" id="116603"/>
    <lineage>
        <taxon>Eukaryota</taxon>
        <taxon>Fungi</taxon>
        <taxon>Dikarya</taxon>
        <taxon>Basidiomycota</taxon>
        <taxon>Agaricomycotina</taxon>
        <taxon>Agaricomycetes</taxon>
        <taxon>Agaricomycetidae</taxon>
        <taxon>Boletales</taxon>
        <taxon>Suillineae</taxon>
        <taxon>Suillaceae</taxon>
        <taxon>Suillus</taxon>
    </lineage>
</organism>
<dbReference type="EMBL" id="JABBWE010000070">
    <property type="protein sequence ID" value="KAG1788249.1"/>
    <property type="molecule type" value="Genomic_DNA"/>
</dbReference>
<name>A0A9P7DCX3_9AGAM</name>
<gene>
    <name evidence="2" type="ORF">HD556DRAFT_1404985</name>
</gene>